<dbReference type="InterPro" id="IPR028994">
    <property type="entry name" value="Integrin_alpha_N"/>
</dbReference>
<feature type="chain" id="PRO_5023066920" description="PEP-CTERM protein-sorting domain-containing protein" evidence="4">
    <location>
        <begin position="26"/>
        <end position="408"/>
    </location>
</feature>
<dbReference type="PANTHER" id="PTHR36220">
    <property type="entry name" value="UNNAMED PRODUCT"/>
    <property type="match status" value="1"/>
</dbReference>
<dbReference type="SUPFAM" id="SSF63829">
    <property type="entry name" value="Calcium-dependent phosphotriesterase"/>
    <property type="match status" value="1"/>
</dbReference>
<feature type="signal peptide" evidence="4">
    <location>
        <begin position="1"/>
        <end position="25"/>
    </location>
</feature>
<evidence type="ECO:0000256" key="4">
    <source>
        <dbReference type="SAM" id="SignalP"/>
    </source>
</evidence>
<evidence type="ECO:0008006" key="7">
    <source>
        <dbReference type="Google" id="ProtNLM"/>
    </source>
</evidence>
<keyword evidence="6" id="KW-1185">Reference proteome</keyword>
<dbReference type="Gene3D" id="2.130.10.130">
    <property type="entry name" value="Integrin alpha, N-terminal"/>
    <property type="match status" value="1"/>
</dbReference>
<name>A0A5C5ZT44_9BACT</name>
<reference evidence="5 6" key="1">
    <citation type="submission" date="2019-02" db="EMBL/GenBank/DDBJ databases">
        <title>Deep-cultivation of Planctomycetes and their phenomic and genomic characterization uncovers novel biology.</title>
        <authorList>
            <person name="Wiegand S."/>
            <person name="Jogler M."/>
            <person name="Boedeker C."/>
            <person name="Pinto D."/>
            <person name="Vollmers J."/>
            <person name="Rivas-Marin E."/>
            <person name="Kohn T."/>
            <person name="Peeters S.H."/>
            <person name="Heuer A."/>
            <person name="Rast P."/>
            <person name="Oberbeckmann S."/>
            <person name="Bunk B."/>
            <person name="Jeske O."/>
            <person name="Meyerdierks A."/>
            <person name="Storesund J.E."/>
            <person name="Kallscheuer N."/>
            <person name="Luecker S."/>
            <person name="Lage O.M."/>
            <person name="Pohl T."/>
            <person name="Merkel B.J."/>
            <person name="Hornburger P."/>
            <person name="Mueller R.-W."/>
            <person name="Bruemmer F."/>
            <person name="Labrenz M."/>
            <person name="Spormann A.M."/>
            <person name="Op Den Camp H."/>
            <person name="Overmann J."/>
            <person name="Amann R."/>
            <person name="Jetten M.S.M."/>
            <person name="Mascher T."/>
            <person name="Medema M.H."/>
            <person name="Devos D.P."/>
            <person name="Kaster A.-K."/>
            <person name="Ovreas L."/>
            <person name="Rohde M."/>
            <person name="Galperin M.Y."/>
            <person name="Jogler C."/>
        </authorList>
    </citation>
    <scope>NUCLEOTIDE SEQUENCE [LARGE SCALE GENOMIC DNA]</scope>
    <source>
        <strain evidence="5 6">Mal64</strain>
    </source>
</reference>
<accession>A0A5C5ZT44</accession>
<keyword evidence="3" id="KW-0325">Glycoprotein</keyword>
<dbReference type="OrthoDB" id="291134at2"/>
<evidence type="ECO:0000256" key="3">
    <source>
        <dbReference type="ARBA" id="ARBA00023180"/>
    </source>
</evidence>
<dbReference type="EMBL" id="SJPQ01000001">
    <property type="protein sequence ID" value="TWT90679.1"/>
    <property type="molecule type" value="Genomic_DNA"/>
</dbReference>
<dbReference type="InterPro" id="IPR013517">
    <property type="entry name" value="FG-GAP"/>
</dbReference>
<dbReference type="Proteomes" id="UP000315440">
    <property type="component" value="Unassembled WGS sequence"/>
</dbReference>
<keyword evidence="1 4" id="KW-0732">Signal</keyword>
<dbReference type="InterPro" id="IPR013519">
    <property type="entry name" value="Int_alpha_beta-p"/>
</dbReference>
<dbReference type="PROSITE" id="PS51470">
    <property type="entry name" value="FG_GAP"/>
    <property type="match status" value="1"/>
</dbReference>
<dbReference type="SUPFAM" id="SSF50998">
    <property type="entry name" value="Quinoprotein alcohol dehydrogenase-like"/>
    <property type="match status" value="1"/>
</dbReference>
<protein>
    <recommendedName>
        <fullName evidence="7">PEP-CTERM protein-sorting domain-containing protein</fullName>
    </recommendedName>
</protein>
<dbReference type="Pfam" id="PF14312">
    <property type="entry name" value="FG-GAP_2"/>
    <property type="match status" value="6"/>
</dbReference>
<proteinExistence type="predicted"/>
<dbReference type="AlphaFoldDB" id="A0A5C5ZT44"/>
<gene>
    <name evidence="5" type="ORF">Mal64_10740</name>
</gene>
<sequence precursor="true">MKSIRVVVCLFSGFLPAVLFLTAGAAPARAGFGDQLYRIAGGSDERLGRSVAIDEGRLLLGAPGSENAYVHDASTGVLNRVLLGSEDTFGAAVAIDGERAVVGAFHADSLGTNAGAAYLYDLGGVAAPQPLEGQDTGAFDRFGWSTAVDGNLVLVGAYAHNDTHGAAYLFDATTGEQSMEIVPGVPADDGYFGRSVAIEGGLALVGAYRDIDAEGVNTGSAYLFDTTTGEQVFRFEPEDGAFSDYFGESVALSEGLAIVGSWGNSEGNLSSGAAYVYDVATGQLVNKLTPIDGRRDQGFGGSVAIDGRYALIGAVGDDANGQLAGAAYLFDAVSGQQLLRITPDDSSAYQNFGFSVALDDGLAVIGAPGHSSSNGAAYVFDVAIPEPTSWLLLSAACLFLAGHRLRVV</sequence>
<evidence type="ECO:0000313" key="5">
    <source>
        <dbReference type="EMBL" id="TWT90679.1"/>
    </source>
</evidence>
<comment type="caution">
    <text evidence="5">The sequence shown here is derived from an EMBL/GenBank/DDBJ whole genome shotgun (WGS) entry which is preliminary data.</text>
</comment>
<dbReference type="PANTHER" id="PTHR36220:SF1">
    <property type="entry name" value="GAMMA TUBULIN COMPLEX COMPONENT C-TERMINAL DOMAIN-CONTAINING PROTEIN"/>
    <property type="match status" value="1"/>
</dbReference>
<organism evidence="5 6">
    <name type="scientific">Pseudobythopirellula maris</name>
    <dbReference type="NCBI Taxonomy" id="2527991"/>
    <lineage>
        <taxon>Bacteria</taxon>
        <taxon>Pseudomonadati</taxon>
        <taxon>Planctomycetota</taxon>
        <taxon>Planctomycetia</taxon>
        <taxon>Pirellulales</taxon>
        <taxon>Lacipirellulaceae</taxon>
        <taxon>Pseudobythopirellula</taxon>
    </lineage>
</organism>
<dbReference type="Gene3D" id="2.130.10.10">
    <property type="entry name" value="YVTN repeat-like/Quinoprotein amine dehydrogenase"/>
    <property type="match status" value="1"/>
</dbReference>
<evidence type="ECO:0000256" key="2">
    <source>
        <dbReference type="ARBA" id="ARBA00022737"/>
    </source>
</evidence>
<dbReference type="SMART" id="SM00191">
    <property type="entry name" value="Int_alpha"/>
    <property type="match status" value="4"/>
</dbReference>
<dbReference type="InterPro" id="IPR011047">
    <property type="entry name" value="Quinoprotein_ADH-like_sf"/>
</dbReference>
<evidence type="ECO:0000313" key="6">
    <source>
        <dbReference type="Proteomes" id="UP000315440"/>
    </source>
</evidence>
<evidence type="ECO:0000256" key="1">
    <source>
        <dbReference type="ARBA" id="ARBA00022729"/>
    </source>
</evidence>
<dbReference type="InterPro" id="IPR015943">
    <property type="entry name" value="WD40/YVTN_repeat-like_dom_sf"/>
</dbReference>
<keyword evidence="2" id="KW-0677">Repeat</keyword>